<organism evidence="9 10">
    <name type="scientific">Propylenella binzhouense</name>
    <dbReference type="NCBI Taxonomy" id="2555902"/>
    <lineage>
        <taxon>Bacteria</taxon>
        <taxon>Pseudomonadati</taxon>
        <taxon>Pseudomonadota</taxon>
        <taxon>Alphaproteobacteria</taxon>
        <taxon>Hyphomicrobiales</taxon>
        <taxon>Propylenellaceae</taxon>
        <taxon>Propylenella</taxon>
    </lineage>
</organism>
<dbReference type="InterPro" id="IPR003738">
    <property type="entry name" value="SRAP"/>
</dbReference>
<dbReference type="GO" id="GO:0006508">
    <property type="term" value="P:proteolysis"/>
    <property type="evidence" value="ECO:0007669"/>
    <property type="project" value="UniProtKB-KW"/>
</dbReference>
<keyword evidence="10" id="KW-1185">Reference proteome</keyword>
<keyword evidence="2 8" id="KW-0645">Protease</keyword>
<evidence type="ECO:0000313" key="10">
    <source>
        <dbReference type="Proteomes" id="UP000773614"/>
    </source>
</evidence>
<dbReference type="InterPro" id="IPR036590">
    <property type="entry name" value="SRAP-like"/>
</dbReference>
<protein>
    <recommendedName>
        <fullName evidence="8">Abasic site processing protein</fullName>
        <ecNumber evidence="8">3.4.-.-</ecNumber>
    </recommendedName>
</protein>
<keyword evidence="5" id="KW-0190">Covalent protein-DNA linkage</keyword>
<dbReference type="Pfam" id="PF02586">
    <property type="entry name" value="SRAP"/>
    <property type="match status" value="1"/>
</dbReference>
<dbReference type="Proteomes" id="UP000773614">
    <property type="component" value="Unassembled WGS sequence"/>
</dbReference>
<keyword evidence="4 8" id="KW-0378">Hydrolase</keyword>
<sequence length="195" mass="22490">MCNDYRSRVDLDTIRQDFSDIKVRIRFPEGIPNLEPRDDIKITDIGAIVRATPDEPGTADLLQRRWSWPGPNKQPVYNFRSDGRHFTNGRCLIVADGFYEFTKHTNPKSKTKHKWLFTKADEPWFCIAGIWRSTDVGEAFTMLTTEPGPDVAPYHDRQIVVLHRADWTRWLDPDDSAKDLLRPLPAGSLRVEQVA</sequence>
<dbReference type="GO" id="GO:0106300">
    <property type="term" value="P:protein-DNA covalent cross-linking repair"/>
    <property type="evidence" value="ECO:0007669"/>
    <property type="project" value="InterPro"/>
</dbReference>
<evidence type="ECO:0000256" key="5">
    <source>
        <dbReference type="ARBA" id="ARBA00023124"/>
    </source>
</evidence>
<dbReference type="GO" id="GO:0016829">
    <property type="term" value="F:lyase activity"/>
    <property type="evidence" value="ECO:0007669"/>
    <property type="project" value="UniProtKB-KW"/>
</dbReference>
<dbReference type="RefSeq" id="WP_161140244.1">
    <property type="nucleotide sequence ID" value="NZ_SPKJ01000023.1"/>
</dbReference>
<evidence type="ECO:0000313" key="9">
    <source>
        <dbReference type="EMBL" id="MYZ47897.1"/>
    </source>
</evidence>
<gene>
    <name evidence="9" type="ORF">E4O86_09255</name>
</gene>
<comment type="similarity">
    <text evidence="1 8">Belongs to the SOS response-associated peptidase family.</text>
</comment>
<name>A0A964T4R5_9HYPH</name>
<dbReference type="AlphaFoldDB" id="A0A964T4R5"/>
<keyword evidence="7" id="KW-0456">Lyase</keyword>
<accession>A0A964T4R5</accession>
<evidence type="ECO:0000256" key="4">
    <source>
        <dbReference type="ARBA" id="ARBA00022801"/>
    </source>
</evidence>
<dbReference type="SUPFAM" id="SSF143081">
    <property type="entry name" value="BB1717-like"/>
    <property type="match status" value="1"/>
</dbReference>
<dbReference type="PANTHER" id="PTHR13604:SF0">
    <property type="entry name" value="ABASIC SITE PROCESSING PROTEIN HMCES"/>
    <property type="match status" value="1"/>
</dbReference>
<dbReference type="Gene3D" id="3.90.1680.10">
    <property type="entry name" value="SOS response associated peptidase-like"/>
    <property type="match status" value="1"/>
</dbReference>
<dbReference type="GO" id="GO:0003697">
    <property type="term" value="F:single-stranded DNA binding"/>
    <property type="evidence" value="ECO:0007669"/>
    <property type="project" value="InterPro"/>
</dbReference>
<keyword evidence="6" id="KW-0238">DNA-binding</keyword>
<comment type="caution">
    <text evidence="9">The sequence shown here is derived from an EMBL/GenBank/DDBJ whole genome shotgun (WGS) entry which is preliminary data.</text>
</comment>
<keyword evidence="3" id="KW-0227">DNA damage</keyword>
<dbReference type="PANTHER" id="PTHR13604">
    <property type="entry name" value="DC12-RELATED"/>
    <property type="match status" value="1"/>
</dbReference>
<reference evidence="9" key="1">
    <citation type="submission" date="2019-03" db="EMBL/GenBank/DDBJ databases">
        <title>Afifella sp. nov., isolated from activated sludge.</title>
        <authorList>
            <person name="Li Q."/>
            <person name="Liu Y."/>
        </authorList>
    </citation>
    <scope>NUCLEOTIDE SEQUENCE</scope>
    <source>
        <strain evidence="9">L72</strain>
    </source>
</reference>
<evidence type="ECO:0000256" key="8">
    <source>
        <dbReference type="RuleBase" id="RU364100"/>
    </source>
</evidence>
<evidence type="ECO:0000256" key="2">
    <source>
        <dbReference type="ARBA" id="ARBA00022670"/>
    </source>
</evidence>
<dbReference type="EC" id="3.4.-.-" evidence="8"/>
<evidence type="ECO:0000256" key="1">
    <source>
        <dbReference type="ARBA" id="ARBA00008136"/>
    </source>
</evidence>
<evidence type="ECO:0000256" key="3">
    <source>
        <dbReference type="ARBA" id="ARBA00022763"/>
    </source>
</evidence>
<evidence type="ECO:0000256" key="6">
    <source>
        <dbReference type="ARBA" id="ARBA00023125"/>
    </source>
</evidence>
<dbReference type="EMBL" id="SPKJ01000023">
    <property type="protein sequence ID" value="MYZ47897.1"/>
    <property type="molecule type" value="Genomic_DNA"/>
</dbReference>
<evidence type="ECO:0000256" key="7">
    <source>
        <dbReference type="ARBA" id="ARBA00023239"/>
    </source>
</evidence>
<dbReference type="OrthoDB" id="9782620at2"/>
<proteinExistence type="inferred from homology"/>
<dbReference type="GO" id="GO:0008233">
    <property type="term" value="F:peptidase activity"/>
    <property type="evidence" value="ECO:0007669"/>
    <property type="project" value="UniProtKB-KW"/>
</dbReference>